<evidence type="ECO:0000256" key="7">
    <source>
        <dbReference type="ARBA" id="ARBA00022833"/>
    </source>
</evidence>
<evidence type="ECO:0000256" key="2">
    <source>
        <dbReference type="ARBA" id="ARBA00004141"/>
    </source>
</evidence>
<comment type="subcellular location">
    <subcellularLocation>
        <location evidence="2">Membrane</location>
        <topology evidence="2">Multi-pass membrane protein</topology>
    </subcellularLocation>
</comment>
<evidence type="ECO:0000313" key="13">
    <source>
        <dbReference type="EMBL" id="OGM88051.1"/>
    </source>
</evidence>
<dbReference type="Pfam" id="PF02163">
    <property type="entry name" value="Peptidase_M50"/>
    <property type="match status" value="1"/>
</dbReference>
<evidence type="ECO:0000313" key="14">
    <source>
        <dbReference type="Proteomes" id="UP000177596"/>
    </source>
</evidence>
<evidence type="ECO:0000256" key="5">
    <source>
        <dbReference type="ARBA" id="ARBA00022692"/>
    </source>
</evidence>
<protein>
    <recommendedName>
        <fullName evidence="12">PDZ domain-containing protein</fullName>
    </recommendedName>
</protein>
<feature type="transmembrane region" description="Helical" evidence="11">
    <location>
        <begin position="236"/>
        <end position="255"/>
    </location>
</feature>
<comment type="similarity">
    <text evidence="3">Belongs to the peptidase M50B family.</text>
</comment>
<feature type="transmembrane region" description="Helical" evidence="11">
    <location>
        <begin position="284"/>
        <end position="303"/>
    </location>
</feature>
<keyword evidence="4" id="KW-0645">Protease</keyword>
<evidence type="ECO:0000256" key="8">
    <source>
        <dbReference type="ARBA" id="ARBA00022989"/>
    </source>
</evidence>
<evidence type="ECO:0000256" key="9">
    <source>
        <dbReference type="ARBA" id="ARBA00023049"/>
    </source>
</evidence>
<dbReference type="Proteomes" id="UP000177596">
    <property type="component" value="Unassembled WGS sequence"/>
</dbReference>
<keyword evidence="9" id="KW-0482">Metalloprotease</keyword>
<feature type="domain" description="PDZ" evidence="12">
    <location>
        <begin position="107"/>
        <end position="183"/>
    </location>
</feature>
<comment type="caution">
    <text evidence="13">The sequence shown here is derived from an EMBL/GenBank/DDBJ whole genome shotgun (WGS) entry which is preliminary data.</text>
</comment>
<dbReference type="InterPro" id="IPR004387">
    <property type="entry name" value="Pept_M50_Zn"/>
</dbReference>
<comment type="cofactor">
    <cofactor evidence="1">
        <name>Zn(2+)</name>
        <dbReference type="ChEBI" id="CHEBI:29105"/>
    </cofactor>
</comment>
<evidence type="ECO:0000259" key="12">
    <source>
        <dbReference type="SMART" id="SM00228"/>
    </source>
</evidence>
<dbReference type="InterPro" id="IPR036034">
    <property type="entry name" value="PDZ_sf"/>
</dbReference>
<reference evidence="13 14" key="1">
    <citation type="journal article" date="2016" name="Nat. Commun.">
        <title>Thousands of microbial genomes shed light on interconnected biogeochemical processes in an aquifer system.</title>
        <authorList>
            <person name="Anantharaman K."/>
            <person name="Brown C.T."/>
            <person name="Hug L.A."/>
            <person name="Sharon I."/>
            <person name="Castelle C.J."/>
            <person name="Probst A.J."/>
            <person name="Thomas B.C."/>
            <person name="Singh A."/>
            <person name="Wilkins M.J."/>
            <person name="Karaoz U."/>
            <person name="Brodie E.L."/>
            <person name="Williams K.H."/>
            <person name="Hubbard S.S."/>
            <person name="Banfield J.F."/>
        </authorList>
    </citation>
    <scope>NUCLEOTIDE SEQUENCE [LARGE SCALE GENOMIC DNA]</scope>
</reference>
<dbReference type="GO" id="GO:0016020">
    <property type="term" value="C:membrane"/>
    <property type="evidence" value="ECO:0007669"/>
    <property type="project" value="UniProtKB-SubCell"/>
</dbReference>
<dbReference type="SMART" id="SM00228">
    <property type="entry name" value="PDZ"/>
    <property type="match status" value="1"/>
</dbReference>
<evidence type="ECO:0000256" key="10">
    <source>
        <dbReference type="ARBA" id="ARBA00023136"/>
    </source>
</evidence>
<evidence type="ECO:0000256" key="1">
    <source>
        <dbReference type="ARBA" id="ARBA00001947"/>
    </source>
</evidence>
<dbReference type="GO" id="GO:0006508">
    <property type="term" value="P:proteolysis"/>
    <property type="evidence" value="ECO:0007669"/>
    <property type="project" value="UniProtKB-KW"/>
</dbReference>
<keyword evidence="7" id="KW-0862">Zinc</keyword>
<keyword evidence="6" id="KW-0378">Hydrolase</keyword>
<sequence>MLGSILVFILVLSILVLVHELGHFIVARRMGVKVEEFGFGIPPRLIGKKIGETIYSVNALPFGGFVRLHGESDAEGITDSKRAFLNKSKKARALVVIAGVVMNFLLAIVAFAVVYSFSGIPRDTGKLKVIDVAPGSPAQVTGMVVGDIITNVGGSPIVSSDDFISKTAALKGKKTVFEIQRNSAGQESQLKITLTPRESPPEGEGPIGVTITTMEIYYPPVWQRPFYGIYYGFKDALFWGQTIVLGLGDIIGGLFNGQVPRDVSGPVGIFAVTTEAAKNGAITLINFIGILSVNLAILNILPFPALDGGRLLFIGIEAVTRKKVSPKLEGTIHNIGMIILLLLILVITIGDIRRLITFGGIQGFINSMVK</sequence>
<gene>
    <name evidence="13" type="ORF">A2573_00920</name>
</gene>
<keyword evidence="10 11" id="KW-0472">Membrane</keyword>
<evidence type="ECO:0000256" key="6">
    <source>
        <dbReference type="ARBA" id="ARBA00022801"/>
    </source>
</evidence>
<proteinExistence type="inferred from homology"/>
<evidence type="ECO:0000256" key="3">
    <source>
        <dbReference type="ARBA" id="ARBA00007931"/>
    </source>
</evidence>
<dbReference type="CDD" id="cd06163">
    <property type="entry name" value="S2P-M50_PDZ_RseP-like"/>
    <property type="match status" value="1"/>
</dbReference>
<dbReference type="PANTHER" id="PTHR42837:SF2">
    <property type="entry name" value="MEMBRANE METALLOPROTEASE ARASP2, CHLOROPLASTIC-RELATED"/>
    <property type="match status" value="1"/>
</dbReference>
<dbReference type="SUPFAM" id="SSF50156">
    <property type="entry name" value="PDZ domain-like"/>
    <property type="match status" value="1"/>
</dbReference>
<organism evidence="13 14">
    <name type="scientific">Candidatus Woesebacteria bacterium RIFOXYD1_FULL_43_18</name>
    <dbReference type="NCBI Taxonomy" id="1802551"/>
    <lineage>
        <taxon>Bacteria</taxon>
        <taxon>Candidatus Woeseibacteriota</taxon>
    </lineage>
</organism>
<keyword evidence="8 11" id="KW-1133">Transmembrane helix</keyword>
<name>A0A1F8DHG2_9BACT</name>
<dbReference type="AlphaFoldDB" id="A0A1F8DHG2"/>
<dbReference type="Gene3D" id="2.30.42.10">
    <property type="match status" value="1"/>
</dbReference>
<feature type="transmembrane region" description="Helical" evidence="11">
    <location>
        <begin position="332"/>
        <end position="352"/>
    </location>
</feature>
<dbReference type="PANTHER" id="PTHR42837">
    <property type="entry name" value="REGULATOR OF SIGMA-E PROTEASE RSEP"/>
    <property type="match status" value="1"/>
</dbReference>
<dbReference type="EMBL" id="MGIL01000017">
    <property type="protein sequence ID" value="OGM88051.1"/>
    <property type="molecule type" value="Genomic_DNA"/>
</dbReference>
<dbReference type="InterPro" id="IPR001478">
    <property type="entry name" value="PDZ"/>
</dbReference>
<evidence type="ECO:0000256" key="4">
    <source>
        <dbReference type="ARBA" id="ARBA00022670"/>
    </source>
</evidence>
<dbReference type="InterPro" id="IPR008915">
    <property type="entry name" value="Peptidase_M50"/>
</dbReference>
<feature type="transmembrane region" description="Helical" evidence="11">
    <location>
        <begin position="91"/>
        <end position="117"/>
    </location>
</feature>
<accession>A0A1F8DHG2</accession>
<evidence type="ECO:0000256" key="11">
    <source>
        <dbReference type="SAM" id="Phobius"/>
    </source>
</evidence>
<dbReference type="GO" id="GO:0004222">
    <property type="term" value="F:metalloendopeptidase activity"/>
    <property type="evidence" value="ECO:0007669"/>
    <property type="project" value="InterPro"/>
</dbReference>
<keyword evidence="5 11" id="KW-0812">Transmembrane</keyword>
<feature type="transmembrane region" description="Helical" evidence="11">
    <location>
        <begin position="6"/>
        <end position="26"/>
    </location>
</feature>